<sequence>SLVAPAADDCDDNDANEFPGQTWYAGVDADGDGFFGSITTTTACDQPTGYLLVAPAIDDCDDNDANEFPGQTWYAGVDNDGDGFFGSITTTTACEQPTGYLLVAPATDDCDDNDAAIYPNATEILCNGIDENCNGMEDDIDTIQPICITNDIIIELDEFGVASIVASDIDNGSTDNCSIVSMNVSPNSFDINDIGVNTVILTVTDGNNNSSQCTAIVEVTSNALMVEQELNNIENIDLYPNPFENKLTVRLPQGFLGDDIHIELVDMLGRTVLDLTKHNSNGKIEVVEFTNIEVASYFVKVTSLATNKFIIRKLVKK</sequence>
<name>A0A1H3DGA6_9FLAO</name>
<keyword evidence="1" id="KW-0732">Signal</keyword>
<reference evidence="3 4" key="1">
    <citation type="submission" date="2016-10" db="EMBL/GenBank/DDBJ databases">
        <authorList>
            <person name="de Groot N.N."/>
        </authorList>
    </citation>
    <scope>NUCLEOTIDE SEQUENCE [LARGE SCALE GENOMIC DNA]</scope>
    <source>
        <strain evidence="3 4">DSM 24956</strain>
    </source>
</reference>
<accession>A0A1H3DGA6</accession>
<evidence type="ECO:0000313" key="3">
    <source>
        <dbReference type="EMBL" id="SDX64734.1"/>
    </source>
</evidence>
<keyword evidence="4" id="KW-1185">Reference proteome</keyword>
<dbReference type="NCBIfam" id="TIGR04183">
    <property type="entry name" value="Por_Secre_tail"/>
    <property type="match status" value="1"/>
</dbReference>
<dbReference type="Pfam" id="PF18962">
    <property type="entry name" value="Por_Secre_tail"/>
    <property type="match status" value="1"/>
</dbReference>
<dbReference type="InterPro" id="IPR026444">
    <property type="entry name" value="Secre_tail"/>
</dbReference>
<feature type="non-terminal residue" evidence="3">
    <location>
        <position position="1"/>
    </location>
</feature>
<dbReference type="EMBL" id="FNNJ01000007">
    <property type="protein sequence ID" value="SDX64734.1"/>
    <property type="molecule type" value="Genomic_DNA"/>
</dbReference>
<dbReference type="RefSeq" id="WP_139170967.1">
    <property type="nucleotide sequence ID" value="NZ_FNNJ01000007.1"/>
</dbReference>
<evidence type="ECO:0000256" key="1">
    <source>
        <dbReference type="ARBA" id="ARBA00022729"/>
    </source>
</evidence>
<protein>
    <submittedName>
        <fullName evidence="3">Por secretion system C-terminal sorting domain-containing protein</fullName>
    </submittedName>
</protein>
<dbReference type="STRING" id="762486.SAMN05444411_107129"/>
<proteinExistence type="predicted"/>
<evidence type="ECO:0000313" key="4">
    <source>
        <dbReference type="Proteomes" id="UP000199595"/>
    </source>
</evidence>
<organism evidence="3 4">
    <name type="scientific">Lutibacter oricola</name>
    <dbReference type="NCBI Taxonomy" id="762486"/>
    <lineage>
        <taxon>Bacteria</taxon>
        <taxon>Pseudomonadati</taxon>
        <taxon>Bacteroidota</taxon>
        <taxon>Flavobacteriia</taxon>
        <taxon>Flavobacteriales</taxon>
        <taxon>Flavobacteriaceae</taxon>
        <taxon>Lutibacter</taxon>
    </lineage>
</organism>
<dbReference type="Proteomes" id="UP000199595">
    <property type="component" value="Unassembled WGS sequence"/>
</dbReference>
<dbReference type="AlphaFoldDB" id="A0A1H3DGA6"/>
<feature type="domain" description="Secretion system C-terminal sorting" evidence="2">
    <location>
        <begin position="238"/>
        <end position="311"/>
    </location>
</feature>
<gene>
    <name evidence="3" type="ORF">SAMN05444411_107129</name>
</gene>
<dbReference type="InterPro" id="IPR021655">
    <property type="entry name" value="Put_metal-bd"/>
</dbReference>
<evidence type="ECO:0000259" key="2">
    <source>
        <dbReference type="Pfam" id="PF18962"/>
    </source>
</evidence>
<dbReference type="Pfam" id="PF11617">
    <property type="entry name" value="Cu-binding_MopE"/>
    <property type="match status" value="3"/>
</dbReference>
<dbReference type="OrthoDB" id="1652165at2"/>